<proteinExistence type="predicted"/>
<sequence length="94" mass="10740">MSVWLGLERASQLVQNGHPRLSSLHCSEPWYPSAQDTAAPHTVSLSCTLYLPEQHLHLHRTKSTFPGALRSRATGYFTVFRYCNFVTFIVLLRH</sequence>
<name>A0A0E9X7D7_ANGAN</name>
<reference evidence="1" key="1">
    <citation type="submission" date="2014-11" db="EMBL/GenBank/DDBJ databases">
        <authorList>
            <person name="Amaro Gonzalez C."/>
        </authorList>
    </citation>
    <scope>NUCLEOTIDE SEQUENCE</scope>
</reference>
<organism evidence="1">
    <name type="scientific">Anguilla anguilla</name>
    <name type="common">European freshwater eel</name>
    <name type="synonym">Muraena anguilla</name>
    <dbReference type="NCBI Taxonomy" id="7936"/>
    <lineage>
        <taxon>Eukaryota</taxon>
        <taxon>Metazoa</taxon>
        <taxon>Chordata</taxon>
        <taxon>Craniata</taxon>
        <taxon>Vertebrata</taxon>
        <taxon>Euteleostomi</taxon>
        <taxon>Actinopterygii</taxon>
        <taxon>Neopterygii</taxon>
        <taxon>Teleostei</taxon>
        <taxon>Anguilliformes</taxon>
        <taxon>Anguillidae</taxon>
        <taxon>Anguilla</taxon>
    </lineage>
</organism>
<protein>
    <submittedName>
        <fullName evidence="1">Uncharacterized protein</fullName>
    </submittedName>
</protein>
<accession>A0A0E9X7D7</accession>
<reference evidence="1" key="2">
    <citation type="journal article" date="2015" name="Fish Shellfish Immunol.">
        <title>Early steps in the European eel (Anguilla anguilla)-Vibrio vulnificus interaction in the gills: Role of the RtxA13 toxin.</title>
        <authorList>
            <person name="Callol A."/>
            <person name="Pajuelo D."/>
            <person name="Ebbesson L."/>
            <person name="Teles M."/>
            <person name="MacKenzie S."/>
            <person name="Amaro C."/>
        </authorList>
    </citation>
    <scope>NUCLEOTIDE SEQUENCE</scope>
</reference>
<dbReference type="AlphaFoldDB" id="A0A0E9X7D7"/>
<dbReference type="EMBL" id="GBXM01010959">
    <property type="protein sequence ID" value="JAH97618.1"/>
    <property type="molecule type" value="Transcribed_RNA"/>
</dbReference>
<evidence type="ECO:0000313" key="1">
    <source>
        <dbReference type="EMBL" id="JAH97618.1"/>
    </source>
</evidence>